<dbReference type="Proteomes" id="UP000008062">
    <property type="component" value="Chromosome 8"/>
</dbReference>
<gene>
    <name evidence="1" type="ORF">MYCGRDRAFT_105480</name>
</gene>
<dbReference type="RefSeq" id="XP_003850368.1">
    <property type="nucleotide sequence ID" value="XM_003850320.1"/>
</dbReference>
<sequence>MHLPKTSCPGNFAQNPRDPKMLELNLSLGLQHSSYILHRFRLRDASRMLSNSSPRLRPPFPSALCLFSPYTSKHALP</sequence>
<name>F9XHW3_ZYMTI</name>
<protein>
    <submittedName>
        <fullName evidence="1">Uncharacterized protein</fullName>
    </submittedName>
</protein>
<reference evidence="1 2" key="1">
    <citation type="journal article" date="2011" name="PLoS Genet.">
        <title>Finished genome of the fungal wheat pathogen Mycosphaerella graminicola reveals dispensome structure, chromosome plasticity, and stealth pathogenesis.</title>
        <authorList>
            <person name="Goodwin S.B."/>
            <person name="Ben M'barek S."/>
            <person name="Dhillon B."/>
            <person name="Wittenberg A.H.J."/>
            <person name="Crane C.F."/>
            <person name="Hane J.K."/>
            <person name="Foster A.J."/>
            <person name="Van der Lee T.A.J."/>
            <person name="Grimwood J."/>
            <person name="Aerts A."/>
            <person name="Antoniw J."/>
            <person name="Bailey A."/>
            <person name="Bluhm B."/>
            <person name="Bowler J."/>
            <person name="Bristow J."/>
            <person name="van der Burgt A."/>
            <person name="Canto-Canche B."/>
            <person name="Churchill A.C.L."/>
            <person name="Conde-Ferraez L."/>
            <person name="Cools H.J."/>
            <person name="Coutinho P.M."/>
            <person name="Csukai M."/>
            <person name="Dehal P."/>
            <person name="De Wit P."/>
            <person name="Donzelli B."/>
            <person name="van de Geest H.C."/>
            <person name="van Ham R.C.H.J."/>
            <person name="Hammond-Kosack K.E."/>
            <person name="Henrissat B."/>
            <person name="Kilian A."/>
            <person name="Kobayashi A.K."/>
            <person name="Koopmann E."/>
            <person name="Kourmpetis Y."/>
            <person name="Kuzniar A."/>
            <person name="Lindquist E."/>
            <person name="Lombard V."/>
            <person name="Maliepaard C."/>
            <person name="Martins N."/>
            <person name="Mehrabi R."/>
            <person name="Nap J.P.H."/>
            <person name="Ponomarenko A."/>
            <person name="Rudd J.J."/>
            <person name="Salamov A."/>
            <person name="Schmutz J."/>
            <person name="Schouten H.J."/>
            <person name="Shapiro H."/>
            <person name="Stergiopoulos I."/>
            <person name="Torriani S.F.F."/>
            <person name="Tu H."/>
            <person name="de Vries R.P."/>
            <person name="Waalwijk C."/>
            <person name="Ware S.B."/>
            <person name="Wiebenga A."/>
            <person name="Zwiers L.-H."/>
            <person name="Oliver R.P."/>
            <person name="Grigoriev I.V."/>
            <person name="Kema G.H.J."/>
        </authorList>
    </citation>
    <scope>NUCLEOTIDE SEQUENCE [LARGE SCALE GENOMIC DNA]</scope>
    <source>
        <strain evidence="2">CBS 115943 / IPO323</strain>
    </source>
</reference>
<evidence type="ECO:0000313" key="1">
    <source>
        <dbReference type="EMBL" id="EGP85344.1"/>
    </source>
</evidence>
<dbReference type="AlphaFoldDB" id="F9XHW3"/>
<accession>F9XHW3</accession>
<dbReference type="KEGG" id="ztr:MYCGRDRAFT_105480"/>
<dbReference type="InParanoid" id="F9XHW3"/>
<evidence type="ECO:0000313" key="2">
    <source>
        <dbReference type="Proteomes" id="UP000008062"/>
    </source>
</evidence>
<organism evidence="1 2">
    <name type="scientific">Zymoseptoria tritici (strain CBS 115943 / IPO323)</name>
    <name type="common">Speckled leaf blotch fungus</name>
    <name type="synonym">Septoria tritici</name>
    <dbReference type="NCBI Taxonomy" id="336722"/>
    <lineage>
        <taxon>Eukaryota</taxon>
        <taxon>Fungi</taxon>
        <taxon>Dikarya</taxon>
        <taxon>Ascomycota</taxon>
        <taxon>Pezizomycotina</taxon>
        <taxon>Dothideomycetes</taxon>
        <taxon>Dothideomycetidae</taxon>
        <taxon>Mycosphaerellales</taxon>
        <taxon>Mycosphaerellaceae</taxon>
        <taxon>Zymoseptoria</taxon>
    </lineage>
</organism>
<keyword evidence="2" id="KW-1185">Reference proteome</keyword>
<dbReference type="HOGENOM" id="CLU_2640002_0_0_1"/>
<proteinExistence type="predicted"/>
<dbReference type="GeneID" id="13394249"/>
<dbReference type="EMBL" id="CM001203">
    <property type="protein sequence ID" value="EGP85344.1"/>
    <property type="molecule type" value="Genomic_DNA"/>
</dbReference>